<comment type="caution">
    <text evidence="2">The sequence shown here is derived from an EMBL/GenBank/DDBJ whole genome shotgun (WGS) entry which is preliminary data.</text>
</comment>
<keyword evidence="1" id="KW-1133">Transmembrane helix</keyword>
<keyword evidence="1" id="KW-0812">Transmembrane</keyword>
<proteinExistence type="predicted"/>
<accession>A0A919SXH8</accession>
<reference evidence="2" key="1">
    <citation type="submission" date="2021-03" db="EMBL/GenBank/DDBJ databases">
        <title>Whole genome shotgun sequence of Actinoplanes auranticolor NBRC 12245.</title>
        <authorList>
            <person name="Komaki H."/>
            <person name="Tamura T."/>
        </authorList>
    </citation>
    <scope>NUCLEOTIDE SEQUENCE</scope>
    <source>
        <strain evidence="2">NBRC 12245</strain>
    </source>
</reference>
<dbReference type="EMBL" id="BOQL01000095">
    <property type="protein sequence ID" value="GIM80302.1"/>
    <property type="molecule type" value="Genomic_DNA"/>
</dbReference>
<dbReference type="AlphaFoldDB" id="A0A919SXH8"/>
<name>A0A919SXH8_9ACTN</name>
<feature type="transmembrane region" description="Helical" evidence="1">
    <location>
        <begin position="53"/>
        <end position="72"/>
    </location>
</feature>
<dbReference type="RefSeq" id="WP_212994767.1">
    <property type="nucleotide sequence ID" value="NZ_BAABEA010000015.1"/>
</dbReference>
<protein>
    <submittedName>
        <fullName evidence="2">Uncharacterized protein</fullName>
    </submittedName>
</protein>
<evidence type="ECO:0000256" key="1">
    <source>
        <dbReference type="SAM" id="Phobius"/>
    </source>
</evidence>
<feature type="transmembrane region" description="Helical" evidence="1">
    <location>
        <begin position="112"/>
        <end position="130"/>
    </location>
</feature>
<keyword evidence="1" id="KW-0472">Membrane</keyword>
<sequence>MTANLRRTLLLLQAATAVFVGAWAAAAPAFWWRSFPGAGHHWLPMLGSYNEHLARDVGALYLALAVFTLGAAARPADDFLVRLTALAWLAFSVPHLIYHLGHLTHYAPIDQVGNVVTLSLVTLIPAVLLAPRRAARGASVSR</sequence>
<organism evidence="2 3">
    <name type="scientific">Actinoplanes auranticolor</name>
    <dbReference type="NCBI Taxonomy" id="47988"/>
    <lineage>
        <taxon>Bacteria</taxon>
        <taxon>Bacillati</taxon>
        <taxon>Actinomycetota</taxon>
        <taxon>Actinomycetes</taxon>
        <taxon>Micromonosporales</taxon>
        <taxon>Micromonosporaceae</taxon>
        <taxon>Actinoplanes</taxon>
    </lineage>
</organism>
<dbReference type="Proteomes" id="UP000681340">
    <property type="component" value="Unassembled WGS sequence"/>
</dbReference>
<evidence type="ECO:0000313" key="2">
    <source>
        <dbReference type="EMBL" id="GIM80302.1"/>
    </source>
</evidence>
<gene>
    <name evidence="2" type="ORF">Aau02nite_89910</name>
</gene>
<keyword evidence="3" id="KW-1185">Reference proteome</keyword>
<feature type="transmembrane region" description="Helical" evidence="1">
    <location>
        <begin position="79"/>
        <end position="100"/>
    </location>
</feature>
<evidence type="ECO:0000313" key="3">
    <source>
        <dbReference type="Proteomes" id="UP000681340"/>
    </source>
</evidence>